<dbReference type="EMBL" id="JAMOKX010000002">
    <property type="protein sequence ID" value="MCL9819137.1"/>
    <property type="molecule type" value="Genomic_DNA"/>
</dbReference>
<proteinExistence type="predicted"/>
<dbReference type="Proteomes" id="UP001057522">
    <property type="component" value="Unassembled WGS sequence"/>
</dbReference>
<dbReference type="InterPro" id="IPR029063">
    <property type="entry name" value="SAM-dependent_MTases_sf"/>
</dbReference>
<dbReference type="GO" id="GO:0032259">
    <property type="term" value="P:methylation"/>
    <property type="evidence" value="ECO:0007669"/>
    <property type="project" value="UniProtKB-KW"/>
</dbReference>
<sequence length="374" mass="43250">MNLLLEFYNKIGGVLDPKMKNDVDLHLFRRARLYDMLGIPSRFFNGANVLDIGSGSGYNALAFLLFGAKVHMVEPNQQAQKKAVELFASFNIQQDQFAIYSDVEDIKNENKYDLICAEAMLYLLEVPLRNLIMDKIKALSKKDTLVVIGTMCEFSYFYEDIRRYLGKILVANECDFKKQVVLLSEAFDSHLKELKYAVRPIEDWVIDNILNPANELERLDLLKIIDRFGGYEVRHVSPELVPNLSWYKDMDYCHTNIVKEEFSSVRHLLLDARFKYSIRSKIKNQELAQQLSDFQNLVCQNYETEERSCGDGHYKVLKNILNDHKDLGSDFVGALSEVVSLLEKNNVNVHSVSTAKYFKKAWGRGLYYVCLRKM</sequence>
<dbReference type="CDD" id="cd02440">
    <property type="entry name" value="AdoMet_MTases"/>
    <property type="match status" value="1"/>
</dbReference>
<dbReference type="SUPFAM" id="SSF53335">
    <property type="entry name" value="S-adenosyl-L-methionine-dependent methyltransferases"/>
    <property type="match status" value="1"/>
</dbReference>
<protein>
    <submittedName>
        <fullName evidence="1">Class I SAM-dependent methyltransferase</fullName>
    </submittedName>
</protein>
<dbReference type="GO" id="GO:0008168">
    <property type="term" value="F:methyltransferase activity"/>
    <property type="evidence" value="ECO:0007669"/>
    <property type="project" value="UniProtKB-KW"/>
</dbReference>
<evidence type="ECO:0000313" key="2">
    <source>
        <dbReference type="Proteomes" id="UP001057522"/>
    </source>
</evidence>
<evidence type="ECO:0000313" key="1">
    <source>
        <dbReference type="EMBL" id="MCL9819137.1"/>
    </source>
</evidence>
<reference evidence="1" key="1">
    <citation type="submission" date="2022-06" db="EMBL/GenBank/DDBJ databases">
        <title>Helicobacter colisuis sp. nov.</title>
        <authorList>
            <person name="Papic B."/>
            <person name="Gruntar I."/>
        </authorList>
    </citation>
    <scope>NUCLEOTIDE SEQUENCE</scope>
    <source>
        <strain evidence="1">11154-15</strain>
    </source>
</reference>
<name>A0ABT0TT81_9HELI</name>
<dbReference type="RefSeq" id="WP_250603735.1">
    <property type="nucleotide sequence ID" value="NZ_JAMOKX010000002.1"/>
</dbReference>
<keyword evidence="2" id="KW-1185">Reference proteome</keyword>
<keyword evidence="1" id="KW-0808">Transferase</keyword>
<dbReference type="Pfam" id="PF13489">
    <property type="entry name" value="Methyltransf_23"/>
    <property type="match status" value="1"/>
</dbReference>
<organism evidence="1 2">
    <name type="scientific">Helicobacter colisuis</name>
    <dbReference type="NCBI Taxonomy" id="2949739"/>
    <lineage>
        <taxon>Bacteria</taxon>
        <taxon>Pseudomonadati</taxon>
        <taxon>Campylobacterota</taxon>
        <taxon>Epsilonproteobacteria</taxon>
        <taxon>Campylobacterales</taxon>
        <taxon>Helicobacteraceae</taxon>
        <taxon>Helicobacter</taxon>
    </lineage>
</organism>
<gene>
    <name evidence="1" type="ORF">NCR95_02975</name>
</gene>
<dbReference type="Gene3D" id="3.40.50.150">
    <property type="entry name" value="Vaccinia Virus protein VP39"/>
    <property type="match status" value="1"/>
</dbReference>
<comment type="caution">
    <text evidence="1">The sequence shown here is derived from an EMBL/GenBank/DDBJ whole genome shotgun (WGS) entry which is preliminary data.</text>
</comment>
<keyword evidence="1" id="KW-0489">Methyltransferase</keyword>
<accession>A0ABT0TT81</accession>